<gene>
    <name evidence="2" type="ORF">JYA64_15390</name>
</gene>
<dbReference type="EMBL" id="JAFHKS010000044">
    <property type="protein sequence ID" value="MBN3546690.1"/>
    <property type="molecule type" value="Genomic_DNA"/>
</dbReference>
<dbReference type="InterPro" id="IPR056085">
    <property type="entry name" value="DUF7668"/>
</dbReference>
<dbReference type="RefSeq" id="WP_188400994.1">
    <property type="nucleotide sequence ID" value="NZ_BMCE01000001.1"/>
</dbReference>
<dbReference type="Proteomes" id="UP001319060">
    <property type="component" value="Unassembled WGS sequence"/>
</dbReference>
<evidence type="ECO:0000313" key="3">
    <source>
        <dbReference type="Proteomes" id="UP001319060"/>
    </source>
</evidence>
<feature type="domain" description="DUF7668" evidence="1">
    <location>
        <begin position="17"/>
        <end position="110"/>
    </location>
</feature>
<dbReference type="Pfam" id="PF24705">
    <property type="entry name" value="DUF7668"/>
    <property type="match status" value="1"/>
</dbReference>
<evidence type="ECO:0000313" key="2">
    <source>
        <dbReference type="EMBL" id="MBN3546690.1"/>
    </source>
</evidence>
<protein>
    <recommendedName>
        <fullName evidence="1">DUF7668 domain-containing protein</fullName>
    </recommendedName>
</protein>
<name>A0ABS2ZFF7_9BACL</name>
<comment type="caution">
    <text evidence="2">The sequence shown here is derived from an EMBL/GenBank/DDBJ whole genome shotgun (WGS) entry which is preliminary data.</text>
</comment>
<keyword evidence="3" id="KW-1185">Reference proteome</keyword>
<organism evidence="2 3">
    <name type="scientific">Fictibacillus barbaricus</name>
    <dbReference type="NCBI Taxonomy" id="182136"/>
    <lineage>
        <taxon>Bacteria</taxon>
        <taxon>Bacillati</taxon>
        <taxon>Bacillota</taxon>
        <taxon>Bacilli</taxon>
        <taxon>Bacillales</taxon>
        <taxon>Fictibacillaceae</taxon>
        <taxon>Fictibacillus</taxon>
    </lineage>
</organism>
<evidence type="ECO:0000259" key="1">
    <source>
        <dbReference type="Pfam" id="PF24705"/>
    </source>
</evidence>
<sequence>MNIKKQLLELLKKTVVELVKSDFESIKAKLGNDIQLEDIKEELSYWDSLTIPPEYAYEKVEFYEYEDGSGLGLEFDLWIDNEVSDLTLSCEAILDKNNNVLSFKIENLHTL</sequence>
<accession>A0ABS2ZFF7</accession>
<reference evidence="2 3" key="1">
    <citation type="submission" date="2021-01" db="EMBL/GenBank/DDBJ databases">
        <title>Genome Sequencing of Type Strains.</title>
        <authorList>
            <person name="Lemaire J.F."/>
            <person name="Inderbitzin P."/>
            <person name="Collins S.B."/>
            <person name="Wespe N."/>
            <person name="Knight-Connoni V."/>
        </authorList>
    </citation>
    <scope>NUCLEOTIDE SEQUENCE [LARGE SCALE GENOMIC DNA]</scope>
    <source>
        <strain evidence="2 3">DSM 14730</strain>
    </source>
</reference>
<proteinExistence type="predicted"/>